<reference evidence="1" key="1">
    <citation type="submission" date="2020-02" db="EMBL/GenBank/DDBJ databases">
        <title>Genome sequencing of the panga catfish, Pangasius djambal.</title>
        <authorList>
            <person name="Wen M."/>
            <person name="Zahm M."/>
            <person name="Roques C."/>
            <person name="Cabau C."/>
            <person name="Klopp C."/>
            <person name="Donnadieu C."/>
            <person name="Jouanno E."/>
            <person name="Avarre J.-C."/>
            <person name="Campet M."/>
            <person name="Ha T."/>
            <person name="Dugue R."/>
            <person name="Lampietro C."/>
            <person name="Louis A."/>
            <person name="Herpin A."/>
            <person name="Echchiki A."/>
            <person name="Berthelot C."/>
            <person name="Parey E."/>
            <person name="Roest-Crollius H."/>
            <person name="Braasch I."/>
            <person name="Postlethwait J.H."/>
            <person name="Bobe J."/>
            <person name="Montfort J."/>
            <person name="Bouchez O."/>
            <person name="Begum T."/>
            <person name="Schartl M."/>
            <person name="Gustiano R."/>
            <person name="Guiguen Y."/>
        </authorList>
    </citation>
    <scope>NUCLEOTIDE SEQUENCE</scope>
    <source>
        <strain evidence="1">Pdj_M5554</strain>
    </source>
</reference>
<evidence type="ECO:0000313" key="1">
    <source>
        <dbReference type="EMBL" id="MCJ8728918.1"/>
    </source>
</evidence>
<dbReference type="EMBL" id="CM040975">
    <property type="protein sequence ID" value="MCJ8728918.1"/>
    <property type="molecule type" value="Genomic_DNA"/>
</dbReference>
<organism evidence="1 2">
    <name type="scientific">Pangasius djambal</name>
    <dbReference type="NCBI Taxonomy" id="1691987"/>
    <lineage>
        <taxon>Eukaryota</taxon>
        <taxon>Metazoa</taxon>
        <taxon>Chordata</taxon>
        <taxon>Craniata</taxon>
        <taxon>Vertebrata</taxon>
        <taxon>Euteleostomi</taxon>
        <taxon>Actinopterygii</taxon>
        <taxon>Neopterygii</taxon>
        <taxon>Teleostei</taxon>
        <taxon>Ostariophysi</taxon>
        <taxon>Siluriformes</taxon>
        <taxon>Pangasiidae</taxon>
        <taxon>Pangasius</taxon>
    </lineage>
</organism>
<evidence type="ECO:0000313" key="2">
    <source>
        <dbReference type="Proteomes" id="UP000830395"/>
    </source>
</evidence>
<dbReference type="Proteomes" id="UP000830395">
    <property type="component" value="Chromosome 1"/>
</dbReference>
<accession>A0ACC5XZZ7</accession>
<proteinExistence type="predicted"/>
<keyword evidence="2" id="KW-1185">Reference proteome</keyword>
<protein>
    <submittedName>
        <fullName evidence="1">Uncharacterized protein</fullName>
    </submittedName>
</protein>
<sequence length="340" mass="38328">MWAFDIVIQAFTYPDKGKRKSRDQRYGERSPGSIKSARTSTAHNTELSGLLRCSCLSINMRAVVVVLALAVIAGCHARAVPQADQPLARWEETVDQFWQFISELNTHTDSMVENMKSSQLSKELDTLITDTMAELNVYRADIETKLGPYTTDASGQLKQDLDLLIGKLQTDMLDAKERSNQYLTELKTMMDQNADDVKNRINTYTRKLKKRLGKDTEEIRNTVATYVGELQSRTQQNAEAVKSQLEPYTKQVHDGISTKLGTLTELLQSQTQGVSQQLEEQANVLKQQLEQTADNLRTSLEGRIEELTSLLNPYTEKIREQLQTVMEKIKEASAALPAPL</sequence>
<name>A0ACC5XZZ7_9TELE</name>
<comment type="caution">
    <text evidence="1">The sequence shown here is derived from an EMBL/GenBank/DDBJ whole genome shotgun (WGS) entry which is preliminary data.</text>
</comment>
<gene>
    <name evidence="1" type="ORF">PDJAM_G00010010</name>
</gene>